<dbReference type="InterPro" id="IPR049552">
    <property type="entry name" value="PKS_DH_N"/>
</dbReference>
<dbReference type="InterPro" id="IPR014030">
    <property type="entry name" value="Ketoacyl_synth_N"/>
</dbReference>
<dbReference type="GO" id="GO:0006633">
    <property type="term" value="P:fatty acid biosynthetic process"/>
    <property type="evidence" value="ECO:0007669"/>
    <property type="project" value="InterPro"/>
</dbReference>
<comment type="caution">
    <text evidence="14">The sequence shown here is derived from an EMBL/GenBank/DDBJ whole genome shotgun (WGS) entry which is preliminary data.</text>
</comment>
<dbReference type="Pfam" id="PF00109">
    <property type="entry name" value="ketoacyl-synt"/>
    <property type="match status" value="1"/>
</dbReference>
<dbReference type="InterPro" id="IPR016036">
    <property type="entry name" value="Malonyl_transacylase_ACP-bd"/>
</dbReference>
<keyword evidence="15" id="KW-1185">Reference proteome</keyword>
<dbReference type="GO" id="GO:0016491">
    <property type="term" value="F:oxidoreductase activity"/>
    <property type="evidence" value="ECO:0007669"/>
    <property type="project" value="UniProtKB-KW"/>
</dbReference>
<reference evidence="14 15" key="1">
    <citation type="journal article" date="2016" name="Genome Biol. Evol.">
        <title>Divergent and convergent evolution of fungal pathogenicity.</title>
        <authorList>
            <person name="Shang Y."/>
            <person name="Xiao G."/>
            <person name="Zheng P."/>
            <person name="Cen K."/>
            <person name="Zhan S."/>
            <person name="Wang C."/>
        </authorList>
    </citation>
    <scope>NUCLEOTIDE SEQUENCE [LARGE SCALE GENOMIC DNA]</scope>
    <source>
        <strain evidence="14 15">RCEF 3172</strain>
    </source>
</reference>
<dbReference type="GO" id="GO:0008168">
    <property type="term" value="F:methyltransferase activity"/>
    <property type="evidence" value="ECO:0007669"/>
    <property type="project" value="UniProtKB-KW"/>
</dbReference>
<evidence type="ECO:0000256" key="6">
    <source>
        <dbReference type="ARBA" id="ARBA00023002"/>
    </source>
</evidence>
<evidence type="ECO:0000256" key="7">
    <source>
        <dbReference type="ARBA" id="ARBA00023268"/>
    </source>
</evidence>
<evidence type="ECO:0000256" key="9">
    <source>
        <dbReference type="PROSITE-ProRule" id="PRU01363"/>
    </source>
</evidence>
<dbReference type="InterPro" id="IPR020841">
    <property type="entry name" value="PKS_Beta-ketoAc_synthase_dom"/>
</dbReference>
<evidence type="ECO:0000259" key="12">
    <source>
        <dbReference type="PROSITE" id="PS52004"/>
    </source>
</evidence>
<feature type="domain" description="Carrier" evidence="11">
    <location>
        <begin position="2540"/>
        <end position="2615"/>
    </location>
</feature>
<dbReference type="Pfam" id="PF02801">
    <property type="entry name" value="Ketoacyl-synt_C"/>
    <property type="match status" value="1"/>
</dbReference>
<dbReference type="InterPro" id="IPR014031">
    <property type="entry name" value="Ketoacyl_synth_C"/>
</dbReference>
<feature type="active site" description="Proton acceptor; for dehydratase activity" evidence="9">
    <location>
        <position position="1044"/>
    </location>
</feature>
<dbReference type="SUPFAM" id="SSF53335">
    <property type="entry name" value="S-adenosyl-L-methionine-dependent methyltransferases"/>
    <property type="match status" value="1"/>
</dbReference>
<comment type="pathway">
    <text evidence="1">Secondary metabolite biosynthesis.</text>
</comment>
<evidence type="ECO:0000256" key="10">
    <source>
        <dbReference type="SAM" id="MobiDB-lite"/>
    </source>
</evidence>
<dbReference type="SMART" id="SM00827">
    <property type="entry name" value="PKS_AT"/>
    <property type="match status" value="1"/>
</dbReference>
<dbReference type="SUPFAM" id="SSF47336">
    <property type="entry name" value="ACP-like"/>
    <property type="match status" value="1"/>
</dbReference>
<dbReference type="InterPro" id="IPR020843">
    <property type="entry name" value="ER"/>
</dbReference>
<dbReference type="InterPro" id="IPR013149">
    <property type="entry name" value="ADH-like_C"/>
</dbReference>
<dbReference type="SUPFAM" id="SSF55048">
    <property type="entry name" value="Probable ACP-binding domain of malonyl-CoA ACP transacylase"/>
    <property type="match status" value="1"/>
</dbReference>
<dbReference type="Pfam" id="PF14765">
    <property type="entry name" value="PS-DH"/>
    <property type="match status" value="1"/>
</dbReference>
<dbReference type="PANTHER" id="PTHR43775">
    <property type="entry name" value="FATTY ACID SYNTHASE"/>
    <property type="match status" value="1"/>
</dbReference>
<dbReference type="GO" id="GO:0044550">
    <property type="term" value="P:secondary metabolite biosynthetic process"/>
    <property type="evidence" value="ECO:0007669"/>
    <property type="project" value="TreeGrafter"/>
</dbReference>
<dbReference type="InterPro" id="IPR009081">
    <property type="entry name" value="PP-bd_ACP"/>
</dbReference>
<keyword evidence="6" id="KW-0560">Oxidoreductase</keyword>
<evidence type="ECO:0000259" key="11">
    <source>
        <dbReference type="PROSITE" id="PS50075"/>
    </source>
</evidence>
<evidence type="ECO:0000313" key="14">
    <source>
        <dbReference type="EMBL" id="OAA40092.1"/>
    </source>
</evidence>
<dbReference type="Pfam" id="PF00550">
    <property type="entry name" value="PP-binding"/>
    <property type="match status" value="1"/>
</dbReference>
<dbReference type="InterPro" id="IPR016039">
    <property type="entry name" value="Thiolase-like"/>
</dbReference>
<feature type="domain" description="PKS/mFAS DH" evidence="13">
    <location>
        <begin position="1012"/>
        <end position="1319"/>
    </location>
</feature>
<dbReference type="Pfam" id="PF00698">
    <property type="entry name" value="Acyl_transf_1"/>
    <property type="match status" value="1"/>
</dbReference>
<keyword evidence="3" id="KW-0597">Phosphoprotein</keyword>
<dbReference type="PROSITE" id="PS52004">
    <property type="entry name" value="KS3_2"/>
    <property type="match status" value="1"/>
</dbReference>
<keyword evidence="8" id="KW-0012">Acyltransferase</keyword>
<dbReference type="Pfam" id="PF00107">
    <property type="entry name" value="ADH_zinc_N"/>
    <property type="match status" value="1"/>
</dbReference>
<sequence>MTQPHPTSDYPSQCPDLIAIVGMGCRWPGGVKSPLQLWDLLKEKRDGWSEFKEDRINLDGFYHPNGKRPGSMYTRGGHVLDEDTRDFDHGFFGITATEAMALDPSQRKLLEVTYEAVEAAGEPLEKFSGSRTGVFVGNFNNEHQLMQYRDPDHTLPYVVTGGGPTILSNRINYVFNLQGPSLMVDTACSASMYALHLAVTAIRNDDCDAAIVAGANVILGPDNQLFTTKLGAVSPTSRCHTFDAAADGYSRAEGFGAIYLKKLSDAVAAGDPIRAVIRGTSFNANGKTGGISHPSPDGQEAVIRQAYKAAGGLNPDETGYAECHGTGTPVGDPIEVSAIGRVFSPGRQDDPLLIGSIKPNLGHSEAASAMSQIMKAILAMEHGEIPATIGIENFNPSIDFETAKCKVVTEMTPWPADRLRRVSINRHVFLKTFCFGYGGANGHAILDHPSVVIPGYKHHGIPLVSGHAPRALVPAETNGKVNGNNGSLNGNGYANGNGHHANGKIHVNGDPNHHVDLAESLSWCQPAPLAQVKGAGVRSYMLLPISAHDEPALKQSLASTGRLLARYECADVLYTLGTRRSNFARRAYAVVESGSAIVDAINPDMSSKAPSAVAKRIGFVFTGQGAQWPQMGAKLFSEFAVVKQTVQYLDQVLGALTLNPPWTIEGALLEPEATSRIHDPAFSQTVCTGLQIALLALLRQWNIVPAVTVGHSSGEIAAAYAAGHLKACEAIVLAYFRGQVVSMNTKSGLMMAVGLGVSDARSYLDGIEEEVKIAAVNSPNSVTLSGEPDAIQSLNKTLSDKGVFARVLKTGGNAYHSHHMAALGPAYEYLATKALLEIDAFVQQEPALPISEWVSSVTMKKEAVSVDPAYWRRNLESPVLFYNAVERVARESPVDLLVEIGPHPALGGPLKQIRTNLEANGSSLPTCLGTLARGEDDVVSMLSLAGNLFINNAEVNLVAVNATEKVKQGKLELSHGFFCLDMAPYKYSYPEKPMHYENRFNKEYRLRKHLRHDILGARVPGGSRNHPQWRNILRQKDLPWLEDHKLLPHVVLPGAAYMAMAIEAATQLHHEAEDAAPIKSFKLRQVAINSALRVEDTELGVETLLNMERLPLTNAAAMSQWYKFSIGSILPNSDVWTQHCTGTICVTTTETVIEESNKLQIDHRSKSLDISAWHKRFHTAGLGYGPAFQGLSDLKAYRGANVASANVSLSPTRSFENESQYVIHPATLDTCIQLALISCHAGQVEHFKKAFVPIFADEVLVWLPDSAEEQAVGVASGDVVGLRSVYAKVQLYNSAGAPLLDIGELKCVSYEGIEDTSATQTTRELYWRPVARPDVDTLTPSIAKAMFPPKEIAGYISTNDALERLSVHVLVGIAEKLQTVSLTESVGENHGQFSDWVKNWAASTKHQASIAFGNEDGDAEIQKLANELDSVPEAKCLVALHNNFDKVLSGETNSVKVLMENGLLANLYASGIFVQGAHVQFQKILDLLAHKNPRMRVMEVGAGSAGATLAALETLRHSPSKRFQEYVVTDSQGWCVADAKSRIDDHGHIVFETLDIMQDPLAQSFKAASFDLVIAAGSLTQFESPETALRNMRLLLKPSGSLVLVETTHLTLASEVLFRTLTGQWGREHVSVDEKSWDAALKKSGFSGVDISLKDYSGDQQQTTVMLSKAIHSSTTQVVQEKKRAEVFLVYSHTAPLAADVTFDLLHHQGFNPVLVDLFSVQDIAPKSPIISFVDTNGGTFTCRDETYFEAVRQVIVLASSLVWLGADLMIPGESSVMKGFLRSIATENVQSRYAFVELDHTDYTRPSRVAELLVHKLTELEEAVVSLDGVDRECVLSGGSFYIERLLADADLNQQFSLRNTEEKVAQASLGSQGPIKARYRQPGVLSSLYFSSDPDFDEPLRDDWVEIRTEAIGLNIKDLAVATARFDLDKLSTEGAGVVKRVGSAVQTLQEGDRVFGIIPGNMGNHLRSPASLVAKIPSTISSPGAASMPVAYLTSIYAFQHLARLGKGESVLIQSATGGLGMAAIRIAQHIGAEIYATVGTDDKRHVLTEEFGIPANRIFNSRKLSAVDDVMRATGQKGIDVILCSSAGDLMHETWRLVAPLGRFVDVGRTDVLGGGRLEMEVFKRNATFSSFDLGLVYRQKPSLIKRLMDEMMHLVDQGVVGPIQHLSSFCISQLEPAMSNFSKGVHTGKFVITFDDPAARLKVARSAVRAKFDPAAAYLLVGGLGGLGRSLAMWMVERGARHLVFLSRSGADRPEAVALVKDLEAVGASPKVVCCDVTCKAAVASAVSDISARYQVKGVIHAAMVEGDALFSNATWPQIQNVLRPKVTGTVNLHHATEKLPLDFFLMTSSIVGTVGTPSQGAYTAANAFQDAFARFRRSQSLPATALGLGLILEVGSVSGSLAFQQMLQRNATYGSSETEFLQFIEGALCDDDSDSSLLESDNSSLLSKADPTCMGQIVTGLEPGRFLSYLDNGRVNDLVWYNNPRFQAVAQAISDQAQQALSHGGSGAGAHGKGSSSSVSVQLKNASTPAEKLAIARSAVTTKIAELIGVAADEIDADKPVSRYGVDSLVAGELRNWLIRTFGIDISMLQLLNKNTKIEALVQEAVKTS</sequence>
<dbReference type="InterPro" id="IPR029063">
    <property type="entry name" value="SAM-dependent_MTases_sf"/>
</dbReference>
<organism evidence="14 15">
    <name type="scientific">Beauveria brongniartii RCEF 3172</name>
    <dbReference type="NCBI Taxonomy" id="1081107"/>
    <lineage>
        <taxon>Eukaryota</taxon>
        <taxon>Fungi</taxon>
        <taxon>Dikarya</taxon>
        <taxon>Ascomycota</taxon>
        <taxon>Pezizomycotina</taxon>
        <taxon>Sordariomycetes</taxon>
        <taxon>Hypocreomycetidae</taxon>
        <taxon>Hypocreales</taxon>
        <taxon>Cordycipitaceae</taxon>
        <taxon>Beauveria</taxon>
        <taxon>Beauveria brongniartii</taxon>
    </lineage>
</organism>
<dbReference type="GO" id="GO:0004315">
    <property type="term" value="F:3-oxoacyl-[acyl-carrier-protein] synthase activity"/>
    <property type="evidence" value="ECO:0007669"/>
    <property type="project" value="InterPro"/>
</dbReference>
<dbReference type="PANTHER" id="PTHR43775:SF50">
    <property type="entry name" value="HIGHLY REDUCING POLYKETIDE SYNTHASE SRDA"/>
    <property type="match status" value="1"/>
</dbReference>
<evidence type="ECO:0000259" key="13">
    <source>
        <dbReference type="PROSITE" id="PS52019"/>
    </source>
</evidence>
<dbReference type="Pfam" id="PF21089">
    <property type="entry name" value="PKS_DH_N"/>
    <property type="match status" value="1"/>
</dbReference>
<dbReference type="SMART" id="SM00829">
    <property type="entry name" value="PKS_ER"/>
    <property type="match status" value="1"/>
</dbReference>
<name>A0A167BIY4_9HYPO</name>
<dbReference type="SUPFAM" id="SSF51735">
    <property type="entry name" value="NAD(P)-binding Rossmann-fold domains"/>
    <property type="match status" value="2"/>
</dbReference>
<evidence type="ECO:0000256" key="4">
    <source>
        <dbReference type="ARBA" id="ARBA00022679"/>
    </source>
</evidence>
<protein>
    <submittedName>
        <fullName evidence="14">Beta-ketoacyl synthase</fullName>
    </submittedName>
</protein>
<dbReference type="Gene3D" id="3.40.50.150">
    <property type="entry name" value="Vaccinia Virus protein VP39"/>
    <property type="match status" value="1"/>
</dbReference>
<feature type="region of interest" description="C-terminal hotdog fold" evidence="9">
    <location>
        <begin position="1165"/>
        <end position="1319"/>
    </location>
</feature>
<dbReference type="InterPro" id="IPR020806">
    <property type="entry name" value="PKS_PP-bd"/>
</dbReference>
<dbReference type="PROSITE" id="PS52019">
    <property type="entry name" value="PKS_MFAS_DH"/>
    <property type="match status" value="1"/>
</dbReference>
<accession>A0A167BIY4</accession>
<dbReference type="InterPro" id="IPR049900">
    <property type="entry name" value="PKS_mFAS_DH"/>
</dbReference>
<dbReference type="Gene3D" id="3.90.180.10">
    <property type="entry name" value="Medium-chain alcohol dehydrogenases, catalytic domain"/>
    <property type="match status" value="1"/>
</dbReference>
<dbReference type="InterPro" id="IPR013217">
    <property type="entry name" value="Methyltransf_12"/>
</dbReference>
<dbReference type="InterPro" id="IPR049551">
    <property type="entry name" value="PKS_DH_C"/>
</dbReference>
<evidence type="ECO:0000256" key="1">
    <source>
        <dbReference type="ARBA" id="ARBA00005179"/>
    </source>
</evidence>
<dbReference type="InterPro" id="IPR020807">
    <property type="entry name" value="PKS_DH"/>
</dbReference>
<dbReference type="SMART" id="SM00823">
    <property type="entry name" value="PKS_PP"/>
    <property type="match status" value="1"/>
</dbReference>
<evidence type="ECO:0000256" key="2">
    <source>
        <dbReference type="ARBA" id="ARBA00022450"/>
    </source>
</evidence>
<dbReference type="SMART" id="SM00826">
    <property type="entry name" value="PKS_DH"/>
    <property type="match status" value="1"/>
</dbReference>
<dbReference type="Pfam" id="PF08242">
    <property type="entry name" value="Methyltransf_12"/>
    <property type="match status" value="1"/>
</dbReference>
<dbReference type="SMART" id="SM00825">
    <property type="entry name" value="PKS_KS"/>
    <property type="match status" value="1"/>
</dbReference>
<dbReference type="InterPro" id="IPR036291">
    <property type="entry name" value="NAD(P)-bd_dom_sf"/>
</dbReference>
<dbReference type="InterPro" id="IPR014043">
    <property type="entry name" value="Acyl_transferase_dom"/>
</dbReference>
<feature type="region of interest" description="N-terminal hotdog fold" evidence="9">
    <location>
        <begin position="1012"/>
        <end position="1151"/>
    </location>
</feature>
<keyword evidence="7" id="KW-0511">Multifunctional enzyme</keyword>
<dbReference type="OrthoDB" id="329835at2759"/>
<dbReference type="GO" id="GO:0032259">
    <property type="term" value="P:methylation"/>
    <property type="evidence" value="ECO:0007669"/>
    <property type="project" value="UniProtKB-KW"/>
</dbReference>
<dbReference type="Gene3D" id="3.40.50.720">
    <property type="entry name" value="NAD(P)-binding Rossmann-like Domain"/>
    <property type="match status" value="1"/>
</dbReference>
<dbReference type="InterPro" id="IPR013968">
    <property type="entry name" value="PKS_KR"/>
</dbReference>
<evidence type="ECO:0000256" key="8">
    <source>
        <dbReference type="ARBA" id="ARBA00023315"/>
    </source>
</evidence>
<proteinExistence type="predicted"/>
<feature type="active site" description="Proton donor; for dehydratase activity" evidence="9">
    <location>
        <position position="1229"/>
    </location>
</feature>
<dbReference type="InterPro" id="IPR036736">
    <property type="entry name" value="ACP-like_sf"/>
</dbReference>
<dbReference type="EMBL" id="AZHA01000020">
    <property type="protein sequence ID" value="OAA40092.1"/>
    <property type="molecule type" value="Genomic_DNA"/>
</dbReference>
<feature type="region of interest" description="Disordered" evidence="10">
    <location>
        <begin position="2507"/>
        <end position="2527"/>
    </location>
</feature>
<dbReference type="GO" id="GO:0031177">
    <property type="term" value="F:phosphopantetheine binding"/>
    <property type="evidence" value="ECO:0007669"/>
    <property type="project" value="InterPro"/>
</dbReference>
<dbReference type="Gene3D" id="3.40.366.10">
    <property type="entry name" value="Malonyl-Coenzyme A Acyl Carrier Protein, domain 2"/>
    <property type="match status" value="1"/>
</dbReference>
<keyword evidence="5" id="KW-0521">NADP</keyword>
<dbReference type="Pfam" id="PF08240">
    <property type="entry name" value="ADH_N"/>
    <property type="match status" value="1"/>
</dbReference>
<dbReference type="Gene3D" id="3.10.129.110">
    <property type="entry name" value="Polyketide synthase dehydratase"/>
    <property type="match status" value="1"/>
</dbReference>
<gene>
    <name evidence="14" type="ORF">BBO_06150</name>
</gene>
<dbReference type="InterPro" id="IPR042104">
    <property type="entry name" value="PKS_dehydratase_sf"/>
</dbReference>
<dbReference type="Proteomes" id="UP000076863">
    <property type="component" value="Unassembled WGS sequence"/>
</dbReference>
<dbReference type="CDD" id="cd05274">
    <property type="entry name" value="KR_FAS_SDR_x"/>
    <property type="match status" value="1"/>
</dbReference>
<dbReference type="InterPro" id="IPR018201">
    <property type="entry name" value="Ketoacyl_synth_AS"/>
</dbReference>
<dbReference type="PROSITE" id="PS50075">
    <property type="entry name" value="CARRIER"/>
    <property type="match status" value="1"/>
</dbReference>
<dbReference type="PROSITE" id="PS00606">
    <property type="entry name" value="KS3_1"/>
    <property type="match status" value="1"/>
</dbReference>
<dbReference type="SUPFAM" id="SSF50129">
    <property type="entry name" value="GroES-like"/>
    <property type="match status" value="1"/>
</dbReference>
<dbReference type="InterPro" id="IPR050091">
    <property type="entry name" value="PKS_NRPS_Biosynth_Enz"/>
</dbReference>
<dbReference type="SMART" id="SM00822">
    <property type="entry name" value="PKS_KR"/>
    <property type="match status" value="1"/>
</dbReference>
<dbReference type="InterPro" id="IPR011032">
    <property type="entry name" value="GroES-like_sf"/>
</dbReference>
<dbReference type="SUPFAM" id="SSF52151">
    <property type="entry name" value="FabD/lysophospholipase-like"/>
    <property type="match status" value="1"/>
</dbReference>
<dbReference type="CDD" id="cd00833">
    <property type="entry name" value="PKS"/>
    <property type="match status" value="1"/>
</dbReference>
<dbReference type="InterPro" id="IPR001227">
    <property type="entry name" value="Ac_transferase_dom_sf"/>
</dbReference>
<dbReference type="Gene3D" id="3.40.47.10">
    <property type="match status" value="1"/>
</dbReference>
<dbReference type="GO" id="GO:0004312">
    <property type="term" value="F:fatty acid synthase activity"/>
    <property type="evidence" value="ECO:0007669"/>
    <property type="project" value="TreeGrafter"/>
</dbReference>
<dbReference type="InterPro" id="IPR013154">
    <property type="entry name" value="ADH-like_N"/>
</dbReference>
<evidence type="ECO:0000256" key="3">
    <source>
        <dbReference type="ARBA" id="ARBA00022553"/>
    </source>
</evidence>
<dbReference type="CDD" id="cd05195">
    <property type="entry name" value="enoyl_red"/>
    <property type="match status" value="1"/>
</dbReference>
<dbReference type="SUPFAM" id="SSF53901">
    <property type="entry name" value="Thiolase-like"/>
    <property type="match status" value="1"/>
</dbReference>
<dbReference type="InterPro" id="IPR016035">
    <property type="entry name" value="Acyl_Trfase/lysoPLipase"/>
</dbReference>
<feature type="domain" description="Ketosynthase family 3 (KS3)" evidence="12">
    <location>
        <begin position="15"/>
        <end position="448"/>
    </location>
</feature>
<evidence type="ECO:0000313" key="15">
    <source>
        <dbReference type="Proteomes" id="UP000076863"/>
    </source>
</evidence>
<dbReference type="Gene3D" id="3.30.70.3290">
    <property type="match status" value="1"/>
</dbReference>
<dbReference type="Pfam" id="PF08659">
    <property type="entry name" value="KR"/>
    <property type="match status" value="1"/>
</dbReference>
<dbReference type="InterPro" id="IPR057326">
    <property type="entry name" value="KR_dom"/>
</dbReference>
<dbReference type="Gene3D" id="1.10.1200.10">
    <property type="entry name" value="ACP-like"/>
    <property type="match status" value="1"/>
</dbReference>
<keyword evidence="2" id="KW-0596">Phosphopantetheine</keyword>
<evidence type="ECO:0000256" key="5">
    <source>
        <dbReference type="ARBA" id="ARBA00022857"/>
    </source>
</evidence>
<keyword evidence="4" id="KW-0808">Transferase</keyword>